<keyword evidence="2" id="KW-1133">Transmembrane helix</keyword>
<comment type="subcellular location">
    <subcellularLocation>
        <location evidence="1">Membrane</location>
        <topology evidence="1">Single-pass type I membrane protein</topology>
    </subcellularLocation>
</comment>
<evidence type="ECO:0000313" key="5">
    <source>
        <dbReference type="EMBL" id="EEF42243.1"/>
    </source>
</evidence>
<gene>
    <name evidence="5" type="ORF">RCOM_0699430</name>
</gene>
<organism evidence="5 6">
    <name type="scientific">Ricinus communis</name>
    <name type="common">Castor bean</name>
    <dbReference type="NCBI Taxonomy" id="3988"/>
    <lineage>
        <taxon>Eukaryota</taxon>
        <taxon>Viridiplantae</taxon>
        <taxon>Streptophyta</taxon>
        <taxon>Embryophyta</taxon>
        <taxon>Tracheophyta</taxon>
        <taxon>Spermatophyta</taxon>
        <taxon>Magnoliopsida</taxon>
        <taxon>eudicotyledons</taxon>
        <taxon>Gunneridae</taxon>
        <taxon>Pentapetalae</taxon>
        <taxon>rosids</taxon>
        <taxon>fabids</taxon>
        <taxon>Malpighiales</taxon>
        <taxon>Euphorbiaceae</taxon>
        <taxon>Acalyphoideae</taxon>
        <taxon>Acalypheae</taxon>
        <taxon>Ricinus</taxon>
    </lineage>
</organism>
<dbReference type="Pfam" id="PF07714">
    <property type="entry name" value="PK_Tyr_Ser-Thr"/>
    <property type="match status" value="1"/>
</dbReference>
<dbReference type="SUPFAM" id="SSF56112">
    <property type="entry name" value="Protein kinase-like (PK-like)"/>
    <property type="match status" value="1"/>
</dbReference>
<dbReference type="GO" id="GO:0004672">
    <property type="term" value="F:protein kinase activity"/>
    <property type="evidence" value="ECO:0007669"/>
    <property type="project" value="InterPro"/>
</dbReference>
<dbReference type="SUPFAM" id="SSF52058">
    <property type="entry name" value="L domain-like"/>
    <property type="match status" value="1"/>
</dbReference>
<evidence type="ECO:0000313" key="6">
    <source>
        <dbReference type="Proteomes" id="UP000008311"/>
    </source>
</evidence>
<feature type="chain" id="PRO_5002888870" description="Serine-threonine/tyrosine-protein kinase catalytic domain-containing protein" evidence="3">
    <location>
        <begin position="41"/>
        <end position="405"/>
    </location>
</feature>
<dbReference type="InterPro" id="IPR051824">
    <property type="entry name" value="LRR_Rcpt-Like_S/T_Kinase"/>
</dbReference>
<sequence length="405" mass="45241">MATTYPPSSPPLHHHKPIYHNKRIMKKILPLLFFLLSTFALESFCIEDDLTCLEGLRNSFTNPLNRLASWDLTNNSITFVCKLNSVSYWNEKENCIISLQLTLSKLSDQLPDSLKYCCSLQTLDLPNNALYGSIPPQVCGRPLGQCGGLSSKSLDIIIIVSVLGATGSLILVSEIWWLLFVRLIYLMDLAIKRLSACKLSEKQFRSEMNKLAQLRHPNLVPLLEFYVIEEERLLAYKHMPNGTLHSELHGCGFGISPSDVLDCPTRVRIGVGAARGLAWLHHGDFGLARLVGSRDSNDNSFVNGDLGEFSYVAPEYSSITVASLKVSTSQSKDAVDKAVCGKGHNDEIIQSLKVAWSYMVSRPKDRPSMSQVCNSVKGMAEKHGFSEQYDEFLMIFGKQDPKYKE</sequence>
<proteinExistence type="predicted"/>
<dbReference type="Proteomes" id="UP000008311">
    <property type="component" value="Unassembled WGS sequence"/>
</dbReference>
<keyword evidence="3" id="KW-0732">Signal</keyword>
<dbReference type="Gene3D" id="3.80.10.10">
    <property type="entry name" value="Ribonuclease Inhibitor"/>
    <property type="match status" value="1"/>
</dbReference>
<dbReference type="EMBL" id="EQ973849">
    <property type="protein sequence ID" value="EEF42243.1"/>
    <property type="molecule type" value="Genomic_DNA"/>
</dbReference>
<keyword evidence="2" id="KW-0812">Transmembrane</keyword>
<accession>B9S2G9</accession>
<dbReference type="AlphaFoldDB" id="B9S2G9"/>
<dbReference type="InterPro" id="IPR011009">
    <property type="entry name" value="Kinase-like_dom_sf"/>
</dbReference>
<feature type="domain" description="Serine-threonine/tyrosine-protein kinase catalytic" evidence="4">
    <location>
        <begin position="188"/>
        <end position="282"/>
    </location>
</feature>
<dbReference type="PANTHER" id="PTHR48006">
    <property type="entry name" value="LEUCINE-RICH REPEAT-CONTAINING PROTEIN DDB_G0281931-RELATED"/>
    <property type="match status" value="1"/>
</dbReference>
<dbReference type="Gene3D" id="3.30.200.20">
    <property type="entry name" value="Phosphorylase Kinase, domain 1"/>
    <property type="match status" value="1"/>
</dbReference>
<keyword evidence="2" id="KW-0472">Membrane</keyword>
<protein>
    <recommendedName>
        <fullName evidence="4">Serine-threonine/tyrosine-protein kinase catalytic domain-containing protein</fullName>
    </recommendedName>
</protein>
<dbReference type="STRING" id="3988.B9S2G9"/>
<dbReference type="Gene3D" id="1.10.510.10">
    <property type="entry name" value="Transferase(Phosphotransferase) domain 1"/>
    <property type="match status" value="1"/>
</dbReference>
<reference evidence="6" key="1">
    <citation type="journal article" date="2010" name="Nat. Biotechnol.">
        <title>Draft genome sequence of the oilseed species Ricinus communis.</title>
        <authorList>
            <person name="Chan A.P."/>
            <person name="Crabtree J."/>
            <person name="Zhao Q."/>
            <person name="Lorenzi H."/>
            <person name="Orvis J."/>
            <person name="Puiu D."/>
            <person name="Melake-Berhan A."/>
            <person name="Jones K.M."/>
            <person name="Redman J."/>
            <person name="Chen G."/>
            <person name="Cahoon E.B."/>
            <person name="Gedil M."/>
            <person name="Stanke M."/>
            <person name="Haas B.J."/>
            <person name="Wortman J.R."/>
            <person name="Fraser-Liggett C.M."/>
            <person name="Ravel J."/>
            <person name="Rabinowicz P.D."/>
        </authorList>
    </citation>
    <scope>NUCLEOTIDE SEQUENCE [LARGE SCALE GENOMIC DNA]</scope>
    <source>
        <strain evidence="6">cv. Hale</strain>
    </source>
</reference>
<dbReference type="eggNOG" id="ENOG502QRP1">
    <property type="taxonomic scope" value="Eukaryota"/>
</dbReference>
<keyword evidence="6" id="KW-1185">Reference proteome</keyword>
<evidence type="ECO:0000256" key="1">
    <source>
        <dbReference type="ARBA" id="ARBA00004479"/>
    </source>
</evidence>
<dbReference type="GO" id="GO:0016020">
    <property type="term" value="C:membrane"/>
    <property type="evidence" value="ECO:0007669"/>
    <property type="project" value="UniProtKB-SubCell"/>
</dbReference>
<name>B9S2G9_RICCO</name>
<dbReference type="InterPro" id="IPR032675">
    <property type="entry name" value="LRR_dom_sf"/>
</dbReference>
<dbReference type="InterPro" id="IPR001245">
    <property type="entry name" value="Ser-Thr/Tyr_kinase_cat_dom"/>
</dbReference>
<evidence type="ECO:0000259" key="4">
    <source>
        <dbReference type="Pfam" id="PF07714"/>
    </source>
</evidence>
<evidence type="ECO:0000256" key="2">
    <source>
        <dbReference type="SAM" id="Phobius"/>
    </source>
</evidence>
<dbReference type="InParanoid" id="B9S2G9"/>
<feature type="signal peptide" evidence="3">
    <location>
        <begin position="1"/>
        <end position="40"/>
    </location>
</feature>
<dbReference type="PANTHER" id="PTHR48006:SF87">
    <property type="entry name" value="INACTIVE LRR RECEPTOR-LIKE SERINE_THREONINE-PROTEIN KINASE BIR2"/>
    <property type="match status" value="1"/>
</dbReference>
<evidence type="ECO:0000256" key="3">
    <source>
        <dbReference type="SAM" id="SignalP"/>
    </source>
</evidence>
<feature type="transmembrane region" description="Helical" evidence="2">
    <location>
        <begin position="156"/>
        <end position="185"/>
    </location>
</feature>